<dbReference type="InterPro" id="IPR008479">
    <property type="entry name" value="DUF760"/>
</dbReference>
<evidence type="ECO:0000313" key="2">
    <source>
        <dbReference type="EMBL" id="KAE8021606.1"/>
    </source>
</evidence>
<dbReference type="EMBL" id="CM017323">
    <property type="protein sequence ID" value="KAE8021606.1"/>
    <property type="molecule type" value="Genomic_DNA"/>
</dbReference>
<dbReference type="OrthoDB" id="4115at2759"/>
<keyword evidence="3" id="KW-1185">Reference proteome</keyword>
<dbReference type="Proteomes" id="UP000327013">
    <property type="component" value="Chromosome 3"/>
</dbReference>
<dbReference type="PANTHER" id="PTHR33598">
    <property type="entry name" value="OS02G0833400 PROTEIN"/>
    <property type="match status" value="1"/>
</dbReference>
<feature type="compositionally biased region" description="Acidic residues" evidence="1">
    <location>
        <begin position="184"/>
        <end position="195"/>
    </location>
</feature>
<dbReference type="Pfam" id="PF05542">
    <property type="entry name" value="DUF760"/>
    <property type="match status" value="2"/>
</dbReference>
<sequence length="363" mass="40793">MAASAARAFIISRVTDMSLKPLHPPQPPPKPPFLCSRHHHRRRLTSPASAVSCLISGVDGGGVSDDFVSTRKSGLDRGFSVIANMLRRIEPLDNSVISKGVSDSAKDSMKQTISTMLGLLPSDQFSVTISVSKRPLHRLLVSSIITGYTLWNAEYRISLMRNFEISSDNSLKRSNCSDRWREVSEEEEKESEDRDSDLSIEGLERIGLQVFGDLSPEALDYIQRLQSELSNAKEELKAQKQENLQIEYGRGNRNNLLEYLRSLDPDMVTELSRPSSLEVEEIIQRLVQNVLQRFFKDERTPDFIGDSVKGSTENHVDGDDEFCDTTGASRDYLAKLLFWCMLLGHHLRGLENRLHLSCAVGLL</sequence>
<evidence type="ECO:0008006" key="4">
    <source>
        <dbReference type="Google" id="ProtNLM"/>
    </source>
</evidence>
<accession>A0A5N6QVT6</accession>
<feature type="region of interest" description="Disordered" evidence="1">
    <location>
        <begin position="19"/>
        <end position="40"/>
    </location>
</feature>
<gene>
    <name evidence="2" type="ORF">FH972_007482</name>
</gene>
<name>A0A5N6QVT6_9ROSI</name>
<dbReference type="PANTHER" id="PTHR33598:SF10">
    <property type="entry name" value="SEED MATURATION-LIKE PROTEIN"/>
    <property type="match status" value="1"/>
</dbReference>
<protein>
    <recommendedName>
        <fullName evidence="4">Seed maturation-like protein</fullName>
    </recommendedName>
</protein>
<reference evidence="2 3" key="1">
    <citation type="submission" date="2019-06" db="EMBL/GenBank/DDBJ databases">
        <title>A chromosomal-level reference genome of Carpinus fangiana (Coryloideae, Betulaceae).</title>
        <authorList>
            <person name="Yang X."/>
            <person name="Wang Z."/>
            <person name="Zhang L."/>
            <person name="Hao G."/>
            <person name="Liu J."/>
            <person name="Yang Y."/>
        </authorList>
    </citation>
    <scope>NUCLEOTIDE SEQUENCE [LARGE SCALE GENOMIC DNA]</scope>
    <source>
        <strain evidence="2">Cfa_2016G</strain>
        <tissue evidence="2">Leaf</tissue>
    </source>
</reference>
<proteinExistence type="predicted"/>
<feature type="region of interest" description="Disordered" evidence="1">
    <location>
        <begin position="169"/>
        <end position="197"/>
    </location>
</feature>
<evidence type="ECO:0000256" key="1">
    <source>
        <dbReference type="SAM" id="MobiDB-lite"/>
    </source>
</evidence>
<organism evidence="2 3">
    <name type="scientific">Carpinus fangiana</name>
    <dbReference type="NCBI Taxonomy" id="176857"/>
    <lineage>
        <taxon>Eukaryota</taxon>
        <taxon>Viridiplantae</taxon>
        <taxon>Streptophyta</taxon>
        <taxon>Embryophyta</taxon>
        <taxon>Tracheophyta</taxon>
        <taxon>Spermatophyta</taxon>
        <taxon>Magnoliopsida</taxon>
        <taxon>eudicotyledons</taxon>
        <taxon>Gunneridae</taxon>
        <taxon>Pentapetalae</taxon>
        <taxon>rosids</taxon>
        <taxon>fabids</taxon>
        <taxon>Fagales</taxon>
        <taxon>Betulaceae</taxon>
        <taxon>Carpinus</taxon>
    </lineage>
</organism>
<evidence type="ECO:0000313" key="3">
    <source>
        <dbReference type="Proteomes" id="UP000327013"/>
    </source>
</evidence>
<feature type="compositionally biased region" description="Pro residues" evidence="1">
    <location>
        <begin position="22"/>
        <end position="32"/>
    </location>
</feature>
<dbReference type="AlphaFoldDB" id="A0A5N6QVT6"/>